<accession>A0AAW7N6E5</accession>
<dbReference type="InterPro" id="IPR009319">
    <property type="entry name" value="Phage_A118_VSP1"/>
</dbReference>
<dbReference type="AlphaFoldDB" id="A0AAW7N6E5"/>
<protein>
    <recommendedName>
        <fullName evidence="3">Capsid protein</fullName>
    </recommendedName>
</protein>
<reference evidence="1" key="1">
    <citation type="submission" date="2023-07" db="EMBL/GenBank/DDBJ databases">
        <title>Complete genome sequence of Ligilactobacillus salivarius SRCM217594 isolated from Gallus gallus domesticus feces.</title>
        <authorList>
            <person name="Yang H.-G."/>
            <person name="Ryu M.-S."/>
            <person name="Ha G.-S."/>
            <person name="Yang H.-J."/>
            <person name="Jeong D.-Y."/>
        </authorList>
    </citation>
    <scope>NUCLEOTIDE SEQUENCE</scope>
    <source>
        <strain evidence="1">SRCM217594</strain>
    </source>
</reference>
<gene>
    <name evidence="1" type="ORF">QYC35_05300</name>
</gene>
<sequence>MDSKQKIDQDTNNIANLYSNLEDKIFSEIIKVLQRGHYEDVTQDNVVQWQAQQLSQMGALTKRVIDLMADFDGISPSEIETILKQDGYEILDEVSQELKYSGQVSQPISDESFNMLDSMVRQTTDTLNNTINQTLLSRNYGVNPVMRTYQEILKRSTIETVTGLKTHDRAVKDAIYQQLDKGIEVMRDKSGRAWSLEGYTRMILTTTSNRTYNDLRTKQMQEFGQVLCLMSSHPNSRETCAYIQGKVVNIVPTDDPNYNDKYDSIYNHGYGEPAGTLGINCRHKLFPFTPGVNVNNMTQYNPKEAIRNGNLRQKQRYYERSIRDAKKRLKVAEELEDEQMITRTKTLIAARQKKLREYIKETNKMYGKKYDILTRDYDREQIQSADVVKEKQKIKDYHAKELEKLKEKYGYHGFPKAVEEYQSLLYNKDTGQAMHAYIKARKERSIEPVVDYRYYIDTVNEYRRLTKNMKTKQGTKLNGLSDHSIGRIPGARHDYSHLDKKGNPTLRIGISVKNVINVIKNGELTEDNSKAEGYSLDGWKVVISKQKKTYGKVVTIKPQKQKKKKRKKRD</sequence>
<dbReference type="GO" id="GO:0005198">
    <property type="term" value="F:structural molecule activity"/>
    <property type="evidence" value="ECO:0007669"/>
    <property type="project" value="InterPro"/>
</dbReference>
<organism evidence="1 2">
    <name type="scientific">Ligilactobacillus salivarius</name>
    <dbReference type="NCBI Taxonomy" id="1624"/>
    <lineage>
        <taxon>Bacteria</taxon>
        <taxon>Bacillati</taxon>
        <taxon>Bacillota</taxon>
        <taxon>Bacilli</taxon>
        <taxon>Lactobacillales</taxon>
        <taxon>Lactobacillaceae</taxon>
        <taxon>Ligilactobacillus</taxon>
    </lineage>
</organism>
<evidence type="ECO:0000313" key="2">
    <source>
        <dbReference type="Proteomes" id="UP001174888"/>
    </source>
</evidence>
<dbReference type="Pfam" id="PF06152">
    <property type="entry name" value="Phage_min_cap2"/>
    <property type="match status" value="1"/>
</dbReference>
<evidence type="ECO:0000313" key="1">
    <source>
        <dbReference type="EMBL" id="MDN4833651.1"/>
    </source>
</evidence>
<dbReference type="RefSeq" id="WP_301207260.1">
    <property type="nucleotide sequence ID" value="NZ_JAUIQT010000001.1"/>
</dbReference>
<comment type="caution">
    <text evidence="1">The sequence shown here is derived from an EMBL/GenBank/DDBJ whole genome shotgun (WGS) entry which is preliminary data.</text>
</comment>
<proteinExistence type="predicted"/>
<dbReference type="Proteomes" id="UP001174888">
    <property type="component" value="Unassembled WGS sequence"/>
</dbReference>
<evidence type="ECO:0008006" key="3">
    <source>
        <dbReference type="Google" id="ProtNLM"/>
    </source>
</evidence>
<name>A0AAW7N6E5_9LACO</name>
<dbReference type="EMBL" id="JAUIQT010000001">
    <property type="protein sequence ID" value="MDN4833651.1"/>
    <property type="molecule type" value="Genomic_DNA"/>
</dbReference>